<evidence type="ECO:0000313" key="4">
    <source>
        <dbReference type="EMBL" id="QWG03217.1"/>
    </source>
</evidence>
<dbReference type="AlphaFoldDB" id="A0AAX1NAX7"/>
<feature type="domain" description="Secretion system C-terminal sorting" evidence="2">
    <location>
        <begin position="647"/>
        <end position="716"/>
    </location>
</feature>
<keyword evidence="1" id="KW-0732">Signal</keyword>
<evidence type="ECO:0000313" key="5">
    <source>
        <dbReference type="Proteomes" id="UP000678679"/>
    </source>
</evidence>
<accession>A0AAX1NAX7</accession>
<dbReference type="Proteomes" id="UP000678679">
    <property type="component" value="Chromosome 1"/>
</dbReference>
<dbReference type="SUPFAM" id="SSF49452">
    <property type="entry name" value="Starch-binding domain-like"/>
    <property type="match status" value="1"/>
</dbReference>
<sequence>MKNKLLFTIGLLFTLFTGRLYAQTVDVTFSVDMKNVEAYDKVFITGDVTGWSNQEITAPASGSIYTVTLTLDAATNVYTYRFVAKNGDSEIWEPVPAECIQWDNRWFETPAENATLQTVCFGECAPCAASSVYTIGSTVTPDASGTVSGTGDFEENTDITLTATPNDGYRFVQWKLGDTQVGTSSELAVKVTENQTYEAVFILASDLPKYVITTEVTPENSGEVTGAGEYIEGDEATISATAKDGFVFVEWKQGDESITTETDYTFNVTEAQTFTAVFVSESNTREVTLQSSSEEAGTVSGEGQFASGSDVTVLAEANDDYAFLYWMAGEDIVSYAAEYTFTLDNDITLIAHFIAVEEAEFVEVSSNSVPMYGGTIEGAKEYIVNTEATLIATAKDGYSFVNWTVDGEEVSTEVEYSFIVTEEITVEANFESITGNYFNISAGLEPADGGKILGLGEYAENATAVLEAKSGIGFDFVKWTKGGEDVSTEAVYAFTVTADVDDIVAHFVSNIPENAISVTFQVDMKGQEYEKIAITGDVTEWGKFGIMEKTGDGEIHAITLQLDPTKEVYAYRFVTMTEDEEEDLWETVPGDCNFWEEHRPFTPNNATSDIVLDVICFGECTSCSDSTNPSGPTSVEDGLDDIKIVAYPNPVESNLTLKGFNTTNEYSVYVYSSEGRLLHKQTVLGQELTTIDFTKFNQGIYHVVINSKDQHKVVKILK</sequence>
<feature type="chain" id="PRO_5043982109" evidence="1">
    <location>
        <begin position="23"/>
        <end position="718"/>
    </location>
</feature>
<dbReference type="InterPro" id="IPR013783">
    <property type="entry name" value="Ig-like_fold"/>
</dbReference>
<protein>
    <submittedName>
        <fullName evidence="4">InlB B-repeat-containing protein</fullName>
    </submittedName>
</protein>
<feature type="domain" description="Bacterial repeat" evidence="3">
    <location>
        <begin position="138"/>
        <end position="201"/>
    </location>
</feature>
<evidence type="ECO:0000256" key="1">
    <source>
        <dbReference type="SAM" id="SignalP"/>
    </source>
</evidence>
<feature type="domain" description="Bacterial repeat" evidence="3">
    <location>
        <begin position="213"/>
        <end position="280"/>
    </location>
</feature>
<reference evidence="4 5" key="1">
    <citation type="submission" date="2021-05" db="EMBL/GenBank/DDBJ databases">
        <title>Comparative genomic studies on the polysaccharide-degrading batcterial strains of the Flammeovirga genus.</title>
        <authorList>
            <person name="Zewei F."/>
            <person name="Zheng Z."/>
            <person name="Yu L."/>
            <person name="Ruyue G."/>
            <person name="Yanhong M."/>
            <person name="Yuanyuan C."/>
            <person name="Jingyan G."/>
            <person name="Wenjun H."/>
        </authorList>
    </citation>
    <scope>NUCLEOTIDE SEQUENCE [LARGE SCALE GENOMIC DNA]</scope>
    <source>
        <strain evidence="4 5">NBRC:100898</strain>
    </source>
</reference>
<dbReference type="GO" id="GO:0030246">
    <property type="term" value="F:carbohydrate binding"/>
    <property type="evidence" value="ECO:0007669"/>
    <property type="project" value="InterPro"/>
</dbReference>
<feature type="domain" description="Bacterial repeat" evidence="3">
    <location>
        <begin position="370"/>
        <end position="433"/>
    </location>
</feature>
<feature type="domain" description="Bacterial repeat" evidence="3">
    <location>
        <begin position="288"/>
        <end position="355"/>
    </location>
</feature>
<dbReference type="Gene3D" id="2.60.40.10">
    <property type="entry name" value="Immunoglobulins"/>
    <property type="match status" value="2"/>
</dbReference>
<dbReference type="Pfam" id="PF18962">
    <property type="entry name" value="Por_Secre_tail"/>
    <property type="match status" value="1"/>
</dbReference>
<feature type="domain" description="Bacterial repeat" evidence="3">
    <location>
        <begin position="445"/>
        <end position="510"/>
    </location>
</feature>
<evidence type="ECO:0000259" key="2">
    <source>
        <dbReference type="Pfam" id="PF18962"/>
    </source>
</evidence>
<dbReference type="InterPro" id="IPR044060">
    <property type="entry name" value="Bacterial_rp_domain"/>
</dbReference>
<dbReference type="EMBL" id="CP076132">
    <property type="protein sequence ID" value="QWG03217.1"/>
    <property type="molecule type" value="Genomic_DNA"/>
</dbReference>
<dbReference type="InterPro" id="IPR013784">
    <property type="entry name" value="Carb-bd-like_fold"/>
</dbReference>
<gene>
    <name evidence="4" type="ORF">KMW28_06450</name>
</gene>
<organism evidence="4 5">
    <name type="scientific">Flammeovirga yaeyamensis</name>
    <dbReference type="NCBI Taxonomy" id="367791"/>
    <lineage>
        <taxon>Bacteria</taxon>
        <taxon>Pseudomonadati</taxon>
        <taxon>Bacteroidota</taxon>
        <taxon>Cytophagia</taxon>
        <taxon>Cytophagales</taxon>
        <taxon>Flammeovirgaceae</taxon>
        <taxon>Flammeovirga</taxon>
    </lineage>
</organism>
<dbReference type="KEGG" id="fya:KMW28_06450"/>
<dbReference type="RefSeq" id="WP_169664103.1">
    <property type="nucleotide sequence ID" value="NZ_CP076132.1"/>
</dbReference>
<feature type="signal peptide" evidence="1">
    <location>
        <begin position="1"/>
        <end position="22"/>
    </location>
</feature>
<dbReference type="InterPro" id="IPR026444">
    <property type="entry name" value="Secre_tail"/>
</dbReference>
<evidence type="ECO:0000259" key="3">
    <source>
        <dbReference type="Pfam" id="PF18998"/>
    </source>
</evidence>
<proteinExistence type="predicted"/>
<dbReference type="Pfam" id="PF18998">
    <property type="entry name" value="Flg_new_2"/>
    <property type="match status" value="5"/>
</dbReference>
<name>A0AAX1NAX7_9BACT</name>
<dbReference type="NCBIfam" id="TIGR04183">
    <property type="entry name" value="Por_Secre_tail"/>
    <property type="match status" value="1"/>
</dbReference>
<keyword evidence="5" id="KW-1185">Reference proteome</keyword>